<dbReference type="Pfam" id="PF10544">
    <property type="entry name" value="T5orf172"/>
    <property type="match status" value="1"/>
</dbReference>
<keyword evidence="4" id="KW-1185">Reference proteome</keyword>
<reference evidence="3" key="1">
    <citation type="submission" date="2018-08" db="EMBL/GenBank/DDBJ databases">
        <title>Draft genome sequence of azole-resistant Aspergillus thermomutatus (Neosartorya pseudofischeri) strain HMR AF 39, isolated from a human nasal aspirate.</title>
        <authorList>
            <person name="Parent-Michaud M."/>
            <person name="Dufresne P.J."/>
            <person name="Fournier E."/>
            <person name="Martineau C."/>
            <person name="Moreira S."/>
            <person name="Perkins V."/>
            <person name="De Repentigny L."/>
            <person name="Dufresne S.F."/>
        </authorList>
    </citation>
    <scope>NUCLEOTIDE SEQUENCE [LARGE SCALE GENOMIC DNA]</scope>
    <source>
        <strain evidence="3">HMR AF 39</strain>
    </source>
</reference>
<protein>
    <recommendedName>
        <fullName evidence="2">Bacteriophage T5 Orf172 DNA-binding domain-containing protein</fullName>
    </recommendedName>
</protein>
<organism evidence="3 4">
    <name type="scientific">Aspergillus thermomutatus</name>
    <name type="common">Neosartorya pseudofischeri</name>
    <dbReference type="NCBI Taxonomy" id="41047"/>
    <lineage>
        <taxon>Eukaryota</taxon>
        <taxon>Fungi</taxon>
        <taxon>Dikarya</taxon>
        <taxon>Ascomycota</taxon>
        <taxon>Pezizomycotina</taxon>
        <taxon>Eurotiomycetes</taxon>
        <taxon>Eurotiomycetidae</taxon>
        <taxon>Eurotiales</taxon>
        <taxon>Aspergillaceae</taxon>
        <taxon>Aspergillus</taxon>
        <taxon>Aspergillus subgen. Fumigati</taxon>
    </lineage>
</organism>
<name>A0A397GSF2_ASPTH</name>
<dbReference type="InterPro" id="IPR053006">
    <property type="entry name" value="Meiosis_regulatory"/>
</dbReference>
<dbReference type="InterPro" id="IPR018306">
    <property type="entry name" value="Phage_T5_Orf172_DNA-bd"/>
</dbReference>
<accession>A0A397GSF2</accession>
<dbReference type="PANTHER" id="PTHR28094:SF1">
    <property type="entry name" value="MEIOTICALLY UP-REGULATED GENE 113 PROTEIN"/>
    <property type="match status" value="1"/>
</dbReference>
<feature type="compositionally biased region" description="Polar residues" evidence="1">
    <location>
        <begin position="108"/>
        <end position="117"/>
    </location>
</feature>
<evidence type="ECO:0000313" key="4">
    <source>
        <dbReference type="Proteomes" id="UP000215305"/>
    </source>
</evidence>
<evidence type="ECO:0000256" key="1">
    <source>
        <dbReference type="SAM" id="MobiDB-lite"/>
    </source>
</evidence>
<proteinExistence type="predicted"/>
<dbReference type="VEuPathDB" id="FungiDB:CDV56_107511"/>
<gene>
    <name evidence="3" type="ORF">CDV56_107511</name>
</gene>
<feature type="compositionally biased region" description="Polar residues" evidence="1">
    <location>
        <begin position="78"/>
        <end position="90"/>
    </location>
</feature>
<dbReference type="GeneID" id="38129485"/>
<dbReference type="AlphaFoldDB" id="A0A397GSF2"/>
<evidence type="ECO:0000313" key="3">
    <source>
        <dbReference type="EMBL" id="RHZ53745.1"/>
    </source>
</evidence>
<dbReference type="EMBL" id="NKHU02000120">
    <property type="protein sequence ID" value="RHZ53745.1"/>
    <property type="molecule type" value="Genomic_DNA"/>
</dbReference>
<dbReference type="SMART" id="SM00974">
    <property type="entry name" value="T5orf172"/>
    <property type="match status" value="1"/>
</dbReference>
<comment type="caution">
    <text evidence="3">The sequence shown here is derived from an EMBL/GenBank/DDBJ whole genome shotgun (WGS) entry which is preliminary data.</text>
</comment>
<dbReference type="PANTHER" id="PTHR28094">
    <property type="entry name" value="MEIOTICALLY UP-REGULATED GENE 113 PROTEIN"/>
    <property type="match status" value="1"/>
</dbReference>
<dbReference type="RefSeq" id="XP_026613734.1">
    <property type="nucleotide sequence ID" value="XM_026761130.1"/>
</dbReference>
<evidence type="ECO:0000259" key="2">
    <source>
        <dbReference type="SMART" id="SM00974"/>
    </source>
</evidence>
<sequence length="917" mass="102816">MSGDEVQLTPESPSTPTKPPLCQATLDGTRSPLGSASDAGVISSPPSPTDTLFSPTGSTTTDITDDYGWQTPVKGRQALSTTLNTDNLESAQGEENAESGGDEARAGHTQTFKTHSLTKPWGRAKRANSLDLKLSISSLYSENVSKALLSKRKESSTSPVDSSAWVSDHAKFPEGITWPPTQAGQKTSKRSRHTKIEYWTSEQARNISTEFSGEGAWILRPRAASDVGGGRKSDLDPVVSFTQDQCADQTSSSNLIIPSITISPPEDDQIDSAQIMNDQHNPHSKSMPPGDGTIQVALTLLSTQYSSTSAKDQDGIQKSLYKIIPLEIRKRLREDDQHCPAWTTKGLRCRKPHRANVSRVTHLLDTLTAIKPSQVFQCMSDLITVALCSSSHQRVARKELETWRKDIDKLHDIQQDQRHIASHTNQRILALADWMSTLSGAGSFSKKVETPPPPTTKESIPSNIPQVFTLIQKFRPHVTGDSVRLSVSEALEKLLIKPLMDSEIKRVGSVYVYWQPGNFGHLKIGYSKDIGKRITAWSSQCSKPMEVYYPKRGSDEESLQVSHVCRVEKLVHMELKNYRRAEEQCPGCGKRHIEWFEVSRHLATEVVRKWMAWMRTSPYEQRTCGGTTEWVLKDEQRRKLRDLSQPLHDIAISRQNVEKGERKNRYLNDFSSPSPLHPRSLTFYVHETHYILPLQSLSVTRSTYKMEFQSQMAQYSLDDMMIDDASASLDSCMDKHPYDLNATYNEALGCIMPPSPPSTDDISDTESEAATEVVEEIELRRALPSRLEVTFTTPIDGVDPLQRKLSRLTIRTRERVLYFLSLYGIFIQYALYPTEESGIQGVHDALPVVLLVSRENMPVSMWRKGVKRAYEYLVDVEGFPAIEIPVSGQEARSDDGVDERMSRECKVYLAKLVARES</sequence>
<dbReference type="Proteomes" id="UP000215305">
    <property type="component" value="Unassembled WGS sequence"/>
</dbReference>
<dbReference type="OrthoDB" id="2417614at2759"/>
<feature type="domain" description="Bacteriophage T5 Orf172 DNA-binding" evidence="2">
    <location>
        <begin position="516"/>
        <end position="610"/>
    </location>
</feature>
<feature type="region of interest" description="Disordered" evidence="1">
    <location>
        <begin position="1"/>
        <end position="120"/>
    </location>
</feature>
<dbReference type="STRING" id="41047.A0A397GSF2"/>
<feature type="region of interest" description="Disordered" evidence="1">
    <location>
        <begin position="172"/>
        <end position="192"/>
    </location>
</feature>
<feature type="compositionally biased region" description="Polar residues" evidence="1">
    <location>
        <begin position="49"/>
        <end position="62"/>
    </location>
</feature>